<evidence type="ECO:0000256" key="9">
    <source>
        <dbReference type="ARBA" id="ARBA00023125"/>
    </source>
</evidence>
<evidence type="ECO:0000313" key="16">
    <source>
        <dbReference type="EMBL" id="CAB5018532.1"/>
    </source>
</evidence>
<keyword evidence="4" id="KW-0963">Cytoplasm</keyword>
<dbReference type="EMBL" id="CAESAD010000010">
    <property type="protein sequence ID" value="CAB4343383.1"/>
    <property type="molecule type" value="Genomic_DNA"/>
</dbReference>
<dbReference type="SUPFAM" id="SSF46785">
    <property type="entry name" value="Winged helix' DNA-binding domain"/>
    <property type="match status" value="1"/>
</dbReference>
<dbReference type="EMBL" id="CAFBIX010000004">
    <property type="protein sequence ID" value="CAB4846284.1"/>
    <property type="molecule type" value="Genomic_DNA"/>
</dbReference>
<evidence type="ECO:0000256" key="4">
    <source>
        <dbReference type="ARBA" id="ARBA00022490"/>
    </source>
</evidence>
<dbReference type="GO" id="GO:0045892">
    <property type="term" value="P:negative regulation of DNA-templated transcription"/>
    <property type="evidence" value="ECO:0007669"/>
    <property type="project" value="TreeGrafter"/>
</dbReference>
<evidence type="ECO:0000313" key="12">
    <source>
        <dbReference type="EMBL" id="CAB4343383.1"/>
    </source>
</evidence>
<evidence type="ECO:0000256" key="1">
    <source>
        <dbReference type="ARBA" id="ARBA00004496"/>
    </source>
</evidence>
<organism evidence="16">
    <name type="scientific">freshwater metagenome</name>
    <dbReference type="NCBI Taxonomy" id="449393"/>
    <lineage>
        <taxon>unclassified sequences</taxon>
        <taxon>metagenomes</taxon>
        <taxon>ecological metagenomes</taxon>
    </lineage>
</organism>
<reference evidence="16" key="1">
    <citation type="submission" date="2020-05" db="EMBL/GenBank/DDBJ databases">
        <authorList>
            <person name="Chiriac C."/>
            <person name="Salcher M."/>
            <person name="Ghai R."/>
            <person name="Kavagutti S V."/>
        </authorList>
    </citation>
    <scope>NUCLEOTIDE SEQUENCE</scope>
</reference>
<evidence type="ECO:0000313" key="13">
    <source>
        <dbReference type="EMBL" id="CAB4701688.1"/>
    </source>
</evidence>
<dbReference type="GO" id="GO:0005829">
    <property type="term" value="C:cytosol"/>
    <property type="evidence" value="ECO:0007669"/>
    <property type="project" value="TreeGrafter"/>
</dbReference>
<dbReference type="InterPro" id="IPR043135">
    <property type="entry name" value="Fur_C"/>
</dbReference>
<evidence type="ECO:0000256" key="2">
    <source>
        <dbReference type="ARBA" id="ARBA00007957"/>
    </source>
</evidence>
<dbReference type="GO" id="GO:1900376">
    <property type="term" value="P:regulation of secondary metabolite biosynthetic process"/>
    <property type="evidence" value="ECO:0007669"/>
    <property type="project" value="TreeGrafter"/>
</dbReference>
<evidence type="ECO:0000313" key="14">
    <source>
        <dbReference type="EMBL" id="CAB4810602.1"/>
    </source>
</evidence>
<keyword evidence="7" id="KW-0862">Zinc</keyword>
<keyword evidence="10" id="KW-0804">Transcription</keyword>
<accession>A0A6J7QVR6</accession>
<dbReference type="GO" id="GO:0008270">
    <property type="term" value="F:zinc ion binding"/>
    <property type="evidence" value="ECO:0007669"/>
    <property type="project" value="TreeGrafter"/>
</dbReference>
<dbReference type="GO" id="GO:0003700">
    <property type="term" value="F:DNA-binding transcription factor activity"/>
    <property type="evidence" value="ECO:0007669"/>
    <property type="project" value="InterPro"/>
</dbReference>
<keyword evidence="8" id="KW-0805">Transcription regulation</keyword>
<evidence type="ECO:0000256" key="5">
    <source>
        <dbReference type="ARBA" id="ARBA00022491"/>
    </source>
</evidence>
<dbReference type="InterPro" id="IPR002481">
    <property type="entry name" value="FUR"/>
</dbReference>
<comment type="subcellular location">
    <subcellularLocation>
        <location evidence="1">Cytoplasm</location>
    </subcellularLocation>
</comment>
<protein>
    <submittedName>
        <fullName evidence="16">Unannotated protein</fullName>
    </submittedName>
</protein>
<dbReference type="CDD" id="cd07153">
    <property type="entry name" value="Fur_like"/>
    <property type="match status" value="1"/>
</dbReference>
<dbReference type="Gene3D" id="1.10.10.10">
    <property type="entry name" value="Winged helix-like DNA-binding domain superfamily/Winged helix DNA-binding domain"/>
    <property type="match status" value="1"/>
</dbReference>
<sequence>MATQRITKQRLAIVDALSSQINFKGAQEIHALLVASGETIGLSTVYRNLTEMFEARDVDLIIGADGESLYRLCSDDHHHHLTCKACGHAIEIVGEALEVWAKQVGLDHGFSDISHTLEITGVCKACRSA</sequence>
<dbReference type="EMBL" id="CAFBPK010000010">
    <property type="protein sequence ID" value="CAB5018532.1"/>
    <property type="molecule type" value="Genomic_DNA"/>
</dbReference>
<keyword evidence="9" id="KW-0238">DNA-binding</keyword>
<dbReference type="AlphaFoldDB" id="A0A6J7QVR6"/>
<gene>
    <name evidence="13" type="ORF">UFOPK2648_00350</name>
    <name evidence="14" type="ORF">UFOPK3037_01268</name>
    <name evidence="15" type="ORF">UFOPK3278_00256</name>
    <name evidence="11" type="ORF">UFOPK3406_00628</name>
    <name evidence="12" type="ORF">UFOPK3925_01234</name>
    <name evidence="16" type="ORF">UFOPK4097_00777</name>
</gene>
<dbReference type="EMBL" id="CAEZYC010000010">
    <property type="protein sequence ID" value="CAB4701688.1"/>
    <property type="molecule type" value="Genomic_DNA"/>
</dbReference>
<keyword evidence="6" id="KW-0479">Metal-binding</keyword>
<comment type="similarity">
    <text evidence="2">Belongs to the Fur family.</text>
</comment>
<dbReference type="EMBL" id="CAFAAO010000019">
    <property type="protein sequence ID" value="CAB4810602.1"/>
    <property type="molecule type" value="Genomic_DNA"/>
</dbReference>
<evidence type="ECO:0000256" key="3">
    <source>
        <dbReference type="ARBA" id="ARBA00011738"/>
    </source>
</evidence>
<evidence type="ECO:0000313" key="15">
    <source>
        <dbReference type="EMBL" id="CAB4846284.1"/>
    </source>
</evidence>
<name>A0A6J7QVR6_9ZZZZ</name>
<dbReference type="PANTHER" id="PTHR33202">
    <property type="entry name" value="ZINC UPTAKE REGULATION PROTEIN"/>
    <property type="match status" value="1"/>
</dbReference>
<dbReference type="Gene3D" id="3.30.1490.190">
    <property type="match status" value="1"/>
</dbReference>
<evidence type="ECO:0000256" key="8">
    <source>
        <dbReference type="ARBA" id="ARBA00023015"/>
    </source>
</evidence>
<evidence type="ECO:0000256" key="6">
    <source>
        <dbReference type="ARBA" id="ARBA00022723"/>
    </source>
</evidence>
<dbReference type="PANTHER" id="PTHR33202:SF2">
    <property type="entry name" value="FERRIC UPTAKE REGULATION PROTEIN"/>
    <property type="match status" value="1"/>
</dbReference>
<evidence type="ECO:0000313" key="11">
    <source>
        <dbReference type="EMBL" id="CAB4336474.1"/>
    </source>
</evidence>
<dbReference type="GO" id="GO:0000976">
    <property type="term" value="F:transcription cis-regulatory region binding"/>
    <property type="evidence" value="ECO:0007669"/>
    <property type="project" value="TreeGrafter"/>
</dbReference>
<proteinExistence type="inferred from homology"/>
<evidence type="ECO:0000256" key="10">
    <source>
        <dbReference type="ARBA" id="ARBA00023163"/>
    </source>
</evidence>
<keyword evidence="5" id="KW-0678">Repressor</keyword>
<dbReference type="EMBL" id="CAESAI010000011">
    <property type="protein sequence ID" value="CAB4336474.1"/>
    <property type="molecule type" value="Genomic_DNA"/>
</dbReference>
<dbReference type="InterPro" id="IPR036390">
    <property type="entry name" value="WH_DNA-bd_sf"/>
</dbReference>
<dbReference type="InterPro" id="IPR036388">
    <property type="entry name" value="WH-like_DNA-bd_sf"/>
</dbReference>
<comment type="subunit">
    <text evidence="3">Homodimer.</text>
</comment>
<evidence type="ECO:0000256" key="7">
    <source>
        <dbReference type="ARBA" id="ARBA00022833"/>
    </source>
</evidence>
<dbReference type="Pfam" id="PF01475">
    <property type="entry name" value="FUR"/>
    <property type="match status" value="1"/>
</dbReference>